<keyword evidence="4" id="KW-1185">Reference proteome</keyword>
<sequence>MAEATPEPAERRIDLDWIRIAAFGLLILYHVGLLYVTWTFHVKSSSRVPGLEPLMLALNPWRLALLFLVSGTATCFMASKLRAGQLAGLRSARLLPPLIFGMLVIVAPQAYLQVVDSFGYVGSFGEFYRQHYLTLPGQFCAGPGGRPPCLILPTWNHLWFVIYLWAYSMVLAAILWLAPGLVRRAEAGLARMLAGPGILLWPCAVLVVYRVVLFPRFPVTHTLIDDWYAHALYFSVFMFGFLVARSDAVWQALEQWRWPALAGALVAYGLYLVLRRQGLSSELVLAGLRLIYGIDQWCWIAAVLGFGRRWLSVRDTPARRYLTDAVFPYYIVHQTAIIVAAYGLKSYGLPAWLEATLVILATAATCVLTYEVVRRVGWLRPLFGLKPRGRPVADLAPATR</sequence>
<dbReference type="PANTHER" id="PTHR36927">
    <property type="entry name" value="BLR4337 PROTEIN"/>
    <property type="match status" value="1"/>
</dbReference>
<evidence type="ECO:0000313" key="3">
    <source>
        <dbReference type="EMBL" id="QCI67474.1"/>
    </source>
</evidence>
<keyword evidence="1" id="KW-0472">Membrane</keyword>
<dbReference type="InterPro" id="IPR050623">
    <property type="entry name" value="Glucan_succinyl_AcylTrfase"/>
</dbReference>
<evidence type="ECO:0000259" key="2">
    <source>
        <dbReference type="Pfam" id="PF01757"/>
    </source>
</evidence>
<feature type="transmembrane region" description="Helical" evidence="1">
    <location>
        <begin position="351"/>
        <end position="373"/>
    </location>
</feature>
<dbReference type="EMBL" id="CP039690">
    <property type="protein sequence ID" value="QCI67474.1"/>
    <property type="molecule type" value="Genomic_DNA"/>
</dbReference>
<organism evidence="3 4">
    <name type="scientific">Phreatobacter stygius</name>
    <dbReference type="NCBI Taxonomy" id="1940610"/>
    <lineage>
        <taxon>Bacteria</taxon>
        <taxon>Pseudomonadati</taxon>
        <taxon>Pseudomonadota</taxon>
        <taxon>Alphaproteobacteria</taxon>
        <taxon>Hyphomicrobiales</taxon>
        <taxon>Phreatobacteraceae</taxon>
        <taxon>Phreatobacter</taxon>
    </lineage>
</organism>
<feature type="domain" description="Acyltransferase 3" evidence="2">
    <location>
        <begin position="14"/>
        <end position="370"/>
    </location>
</feature>
<dbReference type="PANTHER" id="PTHR36927:SF3">
    <property type="entry name" value="GLUCANS BIOSYNTHESIS PROTEIN C"/>
    <property type="match status" value="1"/>
</dbReference>
<keyword evidence="3" id="KW-0808">Transferase</keyword>
<keyword evidence="1" id="KW-1133">Transmembrane helix</keyword>
<feature type="transmembrane region" description="Helical" evidence="1">
    <location>
        <begin position="61"/>
        <end position="79"/>
    </location>
</feature>
<dbReference type="KEGG" id="pstg:E8M01_26575"/>
<feature type="transmembrane region" description="Helical" evidence="1">
    <location>
        <begin position="91"/>
        <end position="111"/>
    </location>
</feature>
<dbReference type="Pfam" id="PF01757">
    <property type="entry name" value="Acyl_transf_3"/>
    <property type="match status" value="1"/>
</dbReference>
<keyword evidence="3" id="KW-0012">Acyltransferase</keyword>
<feature type="transmembrane region" description="Helical" evidence="1">
    <location>
        <begin position="327"/>
        <end position="345"/>
    </location>
</feature>
<feature type="transmembrane region" description="Helical" evidence="1">
    <location>
        <begin position="286"/>
        <end position="306"/>
    </location>
</feature>
<keyword evidence="1" id="KW-0812">Transmembrane</keyword>
<feature type="transmembrane region" description="Helical" evidence="1">
    <location>
        <begin position="157"/>
        <end position="177"/>
    </location>
</feature>
<reference evidence="3 4" key="1">
    <citation type="submission" date="2019-04" db="EMBL/GenBank/DDBJ databases">
        <title>Phreatobacter aquaticus sp. nov.</title>
        <authorList>
            <person name="Choi A."/>
        </authorList>
    </citation>
    <scope>NUCLEOTIDE SEQUENCE [LARGE SCALE GENOMIC DNA]</scope>
    <source>
        <strain evidence="3 4">KCTC 52518</strain>
    </source>
</reference>
<accession>A0A4D7B1I7</accession>
<dbReference type="AlphaFoldDB" id="A0A4D7B1I7"/>
<dbReference type="GO" id="GO:0016747">
    <property type="term" value="F:acyltransferase activity, transferring groups other than amino-acyl groups"/>
    <property type="evidence" value="ECO:0007669"/>
    <property type="project" value="InterPro"/>
</dbReference>
<feature type="transmembrane region" description="Helical" evidence="1">
    <location>
        <begin position="20"/>
        <end position="41"/>
    </location>
</feature>
<gene>
    <name evidence="3" type="ORF">E8M01_26575</name>
</gene>
<evidence type="ECO:0000256" key="1">
    <source>
        <dbReference type="SAM" id="Phobius"/>
    </source>
</evidence>
<proteinExistence type="predicted"/>
<dbReference type="OrthoDB" id="9809782at2"/>
<dbReference type="Proteomes" id="UP000298781">
    <property type="component" value="Chromosome"/>
</dbReference>
<dbReference type="InterPro" id="IPR002656">
    <property type="entry name" value="Acyl_transf_3_dom"/>
</dbReference>
<feature type="transmembrane region" description="Helical" evidence="1">
    <location>
        <begin position="227"/>
        <end position="244"/>
    </location>
</feature>
<feature type="transmembrane region" description="Helical" evidence="1">
    <location>
        <begin position="256"/>
        <end position="274"/>
    </location>
</feature>
<evidence type="ECO:0000313" key="4">
    <source>
        <dbReference type="Proteomes" id="UP000298781"/>
    </source>
</evidence>
<protein>
    <submittedName>
        <fullName evidence="3">Acyltransferase</fullName>
    </submittedName>
</protein>
<feature type="transmembrane region" description="Helical" evidence="1">
    <location>
        <begin position="189"/>
        <end position="212"/>
    </location>
</feature>
<name>A0A4D7B1I7_9HYPH</name>
<dbReference type="RefSeq" id="WP_136962905.1">
    <property type="nucleotide sequence ID" value="NZ_CP039690.1"/>
</dbReference>